<keyword evidence="2 5" id="KW-0547">Nucleotide-binding</keyword>
<dbReference type="InterPro" id="IPR011761">
    <property type="entry name" value="ATP-grasp"/>
</dbReference>
<dbReference type="InterPro" id="IPR051538">
    <property type="entry name" value="Acyl-CoA_Synth/Transferase"/>
</dbReference>
<dbReference type="AlphaFoldDB" id="A0A2R4XG75"/>
<dbReference type="OrthoDB" id="8664175at2"/>
<dbReference type="Pfam" id="PF13549">
    <property type="entry name" value="ATP-grasp_5"/>
    <property type="match status" value="1"/>
</dbReference>
<gene>
    <name evidence="7" type="ORF">DBV39_02830</name>
</gene>
<feature type="domain" description="ATP-grasp" evidence="6">
    <location>
        <begin position="491"/>
        <end position="527"/>
    </location>
</feature>
<accession>A0A2R4XG75</accession>
<dbReference type="Gene3D" id="3.40.50.261">
    <property type="entry name" value="Succinyl-CoA synthetase domains"/>
    <property type="match status" value="2"/>
</dbReference>
<evidence type="ECO:0000256" key="4">
    <source>
        <dbReference type="ARBA" id="ARBA00060888"/>
    </source>
</evidence>
<evidence type="ECO:0000256" key="2">
    <source>
        <dbReference type="ARBA" id="ARBA00022741"/>
    </source>
</evidence>
<name>A0A2R4XG75_9BURK</name>
<dbReference type="SMART" id="SM00881">
    <property type="entry name" value="CoA_binding"/>
    <property type="match status" value="1"/>
</dbReference>
<evidence type="ECO:0000256" key="3">
    <source>
        <dbReference type="ARBA" id="ARBA00022840"/>
    </source>
</evidence>
<evidence type="ECO:0000313" key="8">
    <source>
        <dbReference type="Proteomes" id="UP000244571"/>
    </source>
</evidence>
<dbReference type="InterPro" id="IPR013815">
    <property type="entry name" value="ATP_grasp_subdomain_1"/>
</dbReference>
<dbReference type="Gene3D" id="3.30.470.20">
    <property type="entry name" value="ATP-grasp fold, B domain"/>
    <property type="match status" value="1"/>
</dbReference>
<dbReference type="RefSeq" id="WP_108620269.1">
    <property type="nucleotide sequence ID" value="NZ_CP028901.1"/>
</dbReference>
<keyword evidence="8" id="KW-1185">Reference proteome</keyword>
<dbReference type="PANTHER" id="PTHR43334:SF1">
    <property type="entry name" value="3-HYDROXYPROPIONATE--COA LIGASE [ADP-FORMING]"/>
    <property type="match status" value="1"/>
</dbReference>
<dbReference type="PROSITE" id="PS50975">
    <property type="entry name" value="ATP_GRASP"/>
    <property type="match status" value="1"/>
</dbReference>
<dbReference type="GO" id="GO:0046872">
    <property type="term" value="F:metal ion binding"/>
    <property type="evidence" value="ECO:0007669"/>
    <property type="project" value="InterPro"/>
</dbReference>
<dbReference type="InterPro" id="IPR003781">
    <property type="entry name" value="CoA-bd"/>
</dbReference>
<evidence type="ECO:0000313" key="7">
    <source>
        <dbReference type="EMBL" id="AWB32828.1"/>
    </source>
</evidence>
<proteinExistence type="inferred from homology"/>
<dbReference type="FunFam" id="3.30.1490.20:FF:000020">
    <property type="entry name" value="Protein lysine acetyltransferase"/>
    <property type="match status" value="1"/>
</dbReference>
<dbReference type="Gene3D" id="3.30.1490.20">
    <property type="entry name" value="ATP-grasp fold, A domain"/>
    <property type="match status" value="1"/>
</dbReference>
<organism evidence="7 8">
    <name type="scientific">Orrella marina</name>
    <dbReference type="NCBI Taxonomy" id="2163011"/>
    <lineage>
        <taxon>Bacteria</taxon>
        <taxon>Pseudomonadati</taxon>
        <taxon>Pseudomonadota</taxon>
        <taxon>Betaproteobacteria</taxon>
        <taxon>Burkholderiales</taxon>
        <taxon>Alcaligenaceae</taxon>
        <taxon>Orrella</taxon>
    </lineage>
</organism>
<evidence type="ECO:0000259" key="6">
    <source>
        <dbReference type="PROSITE" id="PS50975"/>
    </source>
</evidence>
<dbReference type="GO" id="GO:0005524">
    <property type="term" value="F:ATP binding"/>
    <property type="evidence" value="ECO:0007669"/>
    <property type="project" value="UniProtKB-UniRule"/>
</dbReference>
<dbReference type="SUPFAM" id="SSF56059">
    <property type="entry name" value="Glutathione synthetase ATP-binding domain-like"/>
    <property type="match status" value="1"/>
</dbReference>
<dbReference type="Gene3D" id="3.40.50.720">
    <property type="entry name" value="NAD(P)-binding Rossmann-like Domain"/>
    <property type="match status" value="1"/>
</dbReference>
<protein>
    <submittedName>
        <fullName evidence="7">CoA-binding protein</fullName>
    </submittedName>
</protein>
<dbReference type="GO" id="GO:0016874">
    <property type="term" value="F:ligase activity"/>
    <property type="evidence" value="ECO:0007669"/>
    <property type="project" value="UniProtKB-KW"/>
</dbReference>
<comment type="similarity">
    <text evidence="4">In the N-terminal section; belongs to the acetate CoA ligase alpha subunit family.</text>
</comment>
<dbReference type="KEGG" id="boz:DBV39_02830"/>
<evidence type="ECO:0000256" key="1">
    <source>
        <dbReference type="ARBA" id="ARBA00022598"/>
    </source>
</evidence>
<dbReference type="Pfam" id="PF13607">
    <property type="entry name" value="Succ_CoA_lig"/>
    <property type="match status" value="1"/>
</dbReference>
<sequence length="699" mass="74521">MTSELPPHDLNSLFEPRSVAILGASSDPLKLGGRPIRFMKESGFQGKIYPVNPKNDEIQGLRAYPSVLDIPGEVDQAIIILPAKFCAQAMRDCAAKGIRMIQLFSSGFAEEGEHGQAMQEEVIQIARENDMRVLGPNCLGVVGVSNRFFATFSTALEALEPSPGVISIATQSGAFGSCAYSIAIQRGMGLSRIVATGNEADIDVASCIDYFATDPATRVICAAIEGCNDGNALRRALLKAADHGKPVILMKVGTSEVGVAAAATHTGSLAGNDTVFEAIFEECGAWRARSIEEMLDIAYFCAQLPEPSSRRAGIVTVSGGIGILMADDCEASQLELPALPDSSAKEIRALLSFAPIGNPMDTTAQVSAVKNGVTLVMDQILSQTDWPIMLLYMAQSAAAPVKFEPMKLELYKLREKYPERCFVLIGPSDAGVVKELEANGFAVLADPSRAVKAIGAYRQIVERRERLRRLPSGPGGSLPRLPDVGNETLAKSFLHEQGLPVLQEQLCNSPDQAAQAAMSLGLPVAMKIVSEQILHKTEIGGVILNLNSEAEVRQAYDTILSRARAKQPDAIIDGILVSPMAGDGVETILGTSFDPVFGPMIMFGLGGISVELFKDVAFASAPLKESDALALVDKVRGSALLKGWRGQAALDIAALTDALVKLSRVASDYSHEISSIDINPFLVRQQGGVCLDAVITRHM</sequence>
<dbReference type="InterPro" id="IPR032875">
    <property type="entry name" value="Succ_CoA_lig_flav_dom"/>
</dbReference>
<dbReference type="SUPFAM" id="SSF52210">
    <property type="entry name" value="Succinyl-CoA synthetase domains"/>
    <property type="match status" value="2"/>
</dbReference>
<keyword evidence="3 5" id="KW-0067">ATP-binding</keyword>
<dbReference type="PANTHER" id="PTHR43334">
    <property type="entry name" value="ACETATE--COA LIGASE [ADP-FORMING]"/>
    <property type="match status" value="1"/>
</dbReference>
<dbReference type="EMBL" id="CP028901">
    <property type="protein sequence ID" value="AWB32828.1"/>
    <property type="molecule type" value="Genomic_DNA"/>
</dbReference>
<reference evidence="7 8" key="1">
    <citation type="submission" date="2018-04" db="EMBL/GenBank/DDBJ databases">
        <title>Bordetella sp. HZ20 isolated from seawater.</title>
        <authorList>
            <person name="Sun C."/>
        </authorList>
    </citation>
    <scope>NUCLEOTIDE SEQUENCE [LARGE SCALE GENOMIC DNA]</scope>
    <source>
        <strain evidence="7 8">HZ20</strain>
    </source>
</reference>
<dbReference type="Proteomes" id="UP000244571">
    <property type="component" value="Chromosome"/>
</dbReference>
<dbReference type="InterPro" id="IPR036291">
    <property type="entry name" value="NAD(P)-bd_dom_sf"/>
</dbReference>
<keyword evidence="1" id="KW-0436">Ligase</keyword>
<dbReference type="InterPro" id="IPR016102">
    <property type="entry name" value="Succinyl-CoA_synth-like"/>
</dbReference>
<evidence type="ECO:0000256" key="5">
    <source>
        <dbReference type="PROSITE-ProRule" id="PRU00409"/>
    </source>
</evidence>
<dbReference type="Pfam" id="PF13380">
    <property type="entry name" value="CoA_binding_2"/>
    <property type="match status" value="1"/>
</dbReference>
<dbReference type="SUPFAM" id="SSF51735">
    <property type="entry name" value="NAD(P)-binding Rossmann-fold domains"/>
    <property type="match status" value="1"/>
</dbReference>